<dbReference type="RefSeq" id="WP_148733213.1">
    <property type="nucleotide sequence ID" value="NZ_VSSB01000001.1"/>
</dbReference>
<accession>A0A5S4V3N4</accession>
<evidence type="ECO:0000256" key="1">
    <source>
        <dbReference type="SAM" id="MobiDB-lite"/>
    </source>
</evidence>
<sequence length="131" mass="14699">MTDETPAIDPDVPPTGDGCVECLAGDTWWLHLRRCTQCGHVGCCDSSPEQHASRHAREQGHPIAQSFEPGEDWFWDYASSQEVTGPALAPPSSRPVEQGSPAPRDRVPRDWKHRLHAVRELPPHLRRRARP</sequence>
<proteinExistence type="predicted"/>
<protein>
    <submittedName>
        <fullName evidence="3">UBP-type zinc finger domain-containing protein</fullName>
    </submittedName>
</protein>
<dbReference type="InterPro" id="IPR001607">
    <property type="entry name" value="Znf_UBP"/>
</dbReference>
<feature type="domain" description="UBP-type" evidence="2">
    <location>
        <begin position="1"/>
        <end position="102"/>
    </location>
</feature>
<feature type="region of interest" description="Disordered" evidence="1">
    <location>
        <begin position="84"/>
        <end position="131"/>
    </location>
</feature>
<comment type="caution">
    <text evidence="3">The sequence shown here is derived from an EMBL/GenBank/DDBJ whole genome shotgun (WGS) entry which is preliminary data.</text>
</comment>
<gene>
    <name evidence="3" type="ORF">FYC51_08890</name>
</gene>
<name>A0A5S4V3N4_9MICO</name>
<dbReference type="SUPFAM" id="SSF57850">
    <property type="entry name" value="RING/U-box"/>
    <property type="match status" value="1"/>
</dbReference>
<feature type="compositionally biased region" description="Basic and acidic residues" evidence="1">
    <location>
        <begin position="51"/>
        <end position="60"/>
    </location>
</feature>
<reference evidence="3 4" key="1">
    <citation type="submission" date="2019-08" db="EMBL/GenBank/DDBJ databases">
        <authorList>
            <person name="Hu J."/>
        </authorList>
    </citation>
    <scope>NUCLEOTIDE SEQUENCE [LARGE SCALE GENOMIC DNA]</scope>
    <source>
        <strain evidence="3 4">NEAU-184</strain>
    </source>
</reference>
<dbReference type="EMBL" id="VSSB01000001">
    <property type="protein sequence ID" value="TYL53747.1"/>
    <property type="molecule type" value="Genomic_DNA"/>
</dbReference>
<evidence type="ECO:0000259" key="2">
    <source>
        <dbReference type="PROSITE" id="PS50271"/>
    </source>
</evidence>
<feature type="region of interest" description="Disordered" evidence="1">
    <location>
        <begin position="46"/>
        <end position="67"/>
    </location>
</feature>
<dbReference type="PROSITE" id="PS50271">
    <property type="entry name" value="ZF_UBP"/>
    <property type="match status" value="1"/>
</dbReference>
<evidence type="ECO:0000313" key="3">
    <source>
        <dbReference type="EMBL" id="TYL53747.1"/>
    </source>
</evidence>
<organism evidence="3 4">
    <name type="scientific">Agromyces mariniharenae</name>
    <dbReference type="NCBI Taxonomy" id="2604423"/>
    <lineage>
        <taxon>Bacteria</taxon>
        <taxon>Bacillati</taxon>
        <taxon>Actinomycetota</taxon>
        <taxon>Actinomycetes</taxon>
        <taxon>Micrococcales</taxon>
        <taxon>Microbacteriaceae</taxon>
        <taxon>Agromyces</taxon>
    </lineage>
</organism>
<dbReference type="Pfam" id="PF02148">
    <property type="entry name" value="zf-UBP"/>
    <property type="match status" value="1"/>
</dbReference>
<evidence type="ECO:0000313" key="4">
    <source>
        <dbReference type="Proteomes" id="UP000325243"/>
    </source>
</evidence>
<dbReference type="Gene3D" id="3.30.40.10">
    <property type="entry name" value="Zinc/RING finger domain, C3HC4 (zinc finger)"/>
    <property type="match status" value="1"/>
</dbReference>
<keyword evidence="4" id="KW-1185">Reference proteome</keyword>
<dbReference type="Proteomes" id="UP000325243">
    <property type="component" value="Unassembled WGS sequence"/>
</dbReference>
<dbReference type="GO" id="GO:0008270">
    <property type="term" value="F:zinc ion binding"/>
    <property type="evidence" value="ECO:0007669"/>
    <property type="project" value="InterPro"/>
</dbReference>
<dbReference type="AlphaFoldDB" id="A0A5S4V3N4"/>
<dbReference type="InterPro" id="IPR013083">
    <property type="entry name" value="Znf_RING/FYVE/PHD"/>
</dbReference>